<keyword evidence="4" id="KW-1003">Cell membrane</keyword>
<proteinExistence type="inferred from homology"/>
<feature type="transmembrane region" description="Helical" evidence="9">
    <location>
        <begin position="183"/>
        <end position="204"/>
    </location>
</feature>
<feature type="region of interest" description="Disordered" evidence="8">
    <location>
        <begin position="578"/>
        <end position="598"/>
    </location>
</feature>
<dbReference type="GeneID" id="41840038"/>
<dbReference type="InterPro" id="IPR036259">
    <property type="entry name" value="MFS_trans_sf"/>
</dbReference>
<feature type="transmembrane region" description="Helical" evidence="9">
    <location>
        <begin position="216"/>
        <end position="235"/>
    </location>
</feature>
<dbReference type="HOGENOM" id="CLU_000960_2_3_11"/>
<dbReference type="GO" id="GO:0005886">
    <property type="term" value="C:plasma membrane"/>
    <property type="evidence" value="ECO:0007669"/>
    <property type="project" value="UniProtKB-SubCell"/>
</dbReference>
<keyword evidence="5 9" id="KW-0812">Transmembrane</keyword>
<dbReference type="OrthoDB" id="7375466at2"/>
<dbReference type="FunFam" id="1.20.1720.10:FF:000004">
    <property type="entry name" value="EmrB/QacA family drug resistance transporter"/>
    <property type="match status" value="1"/>
</dbReference>
<gene>
    <name evidence="11" type="ORF">HX89_02130</name>
</gene>
<organism evidence="11 12">
    <name type="scientific">Dermacoccus nishinomiyaensis</name>
    <dbReference type="NCBI Taxonomy" id="1274"/>
    <lineage>
        <taxon>Bacteria</taxon>
        <taxon>Bacillati</taxon>
        <taxon>Actinomycetota</taxon>
        <taxon>Actinomycetes</taxon>
        <taxon>Micrococcales</taxon>
        <taxon>Dermacoccaceae</taxon>
        <taxon>Dermacoccus</taxon>
    </lineage>
</organism>
<comment type="similarity">
    <text evidence="2">Belongs to the major facilitator superfamily. TCR/Tet family.</text>
</comment>
<evidence type="ECO:0000313" key="11">
    <source>
        <dbReference type="EMBL" id="AIF39976.1"/>
    </source>
</evidence>
<evidence type="ECO:0000259" key="10">
    <source>
        <dbReference type="PROSITE" id="PS50850"/>
    </source>
</evidence>
<dbReference type="PROSITE" id="PS50850">
    <property type="entry name" value="MFS"/>
    <property type="match status" value="1"/>
</dbReference>
<dbReference type="RefSeq" id="WP_038566677.1">
    <property type="nucleotide sequence ID" value="NZ_CP008889.1"/>
</dbReference>
<feature type="transmembrane region" description="Helical" evidence="9">
    <location>
        <begin position="422"/>
        <end position="440"/>
    </location>
</feature>
<dbReference type="NCBIfam" id="TIGR00711">
    <property type="entry name" value="efflux_EmrB"/>
    <property type="match status" value="1"/>
</dbReference>
<evidence type="ECO:0000313" key="12">
    <source>
        <dbReference type="Proteomes" id="UP000027986"/>
    </source>
</evidence>
<keyword evidence="3" id="KW-0813">Transport</keyword>
<dbReference type="KEGG" id="dni:HX89_02130"/>
<evidence type="ECO:0000256" key="6">
    <source>
        <dbReference type="ARBA" id="ARBA00022989"/>
    </source>
</evidence>
<name>A0A075JCI0_9MICO</name>
<evidence type="ECO:0000256" key="8">
    <source>
        <dbReference type="SAM" id="MobiDB-lite"/>
    </source>
</evidence>
<reference evidence="11 12" key="1">
    <citation type="submission" date="2014-07" db="EMBL/GenBank/DDBJ databases">
        <title>Genome Sequencing of Dermacoccus nishinomiyaensis.</title>
        <authorList>
            <person name="Hong K.W."/>
            <person name="Chan K.G."/>
        </authorList>
    </citation>
    <scope>NUCLEOTIDE SEQUENCE [LARGE SCALE GENOMIC DNA]</scope>
    <source>
        <strain evidence="11 12">M25</strain>
    </source>
</reference>
<feature type="transmembrane region" description="Helical" evidence="9">
    <location>
        <begin position="376"/>
        <end position="401"/>
    </location>
</feature>
<dbReference type="GO" id="GO:0022857">
    <property type="term" value="F:transmembrane transporter activity"/>
    <property type="evidence" value="ECO:0007669"/>
    <property type="project" value="InterPro"/>
</dbReference>
<evidence type="ECO:0000256" key="9">
    <source>
        <dbReference type="SAM" id="Phobius"/>
    </source>
</evidence>
<dbReference type="AlphaFoldDB" id="A0A075JCI0"/>
<evidence type="ECO:0000256" key="3">
    <source>
        <dbReference type="ARBA" id="ARBA00022448"/>
    </source>
</evidence>
<feature type="domain" description="Major facilitator superfamily (MFS) profile" evidence="10">
    <location>
        <begin position="26"/>
        <end position="548"/>
    </location>
</feature>
<keyword evidence="6 9" id="KW-1133">Transmembrane helix</keyword>
<evidence type="ECO:0000256" key="2">
    <source>
        <dbReference type="ARBA" id="ARBA00007520"/>
    </source>
</evidence>
<evidence type="ECO:0000256" key="5">
    <source>
        <dbReference type="ARBA" id="ARBA00022692"/>
    </source>
</evidence>
<feature type="transmembrane region" description="Helical" evidence="9">
    <location>
        <begin position="120"/>
        <end position="140"/>
    </location>
</feature>
<feature type="transmembrane region" description="Helical" evidence="9">
    <location>
        <begin position="524"/>
        <end position="543"/>
    </location>
</feature>
<dbReference type="EMBL" id="CP008889">
    <property type="protein sequence ID" value="AIF39976.1"/>
    <property type="molecule type" value="Genomic_DNA"/>
</dbReference>
<feature type="transmembrane region" description="Helical" evidence="9">
    <location>
        <begin position="322"/>
        <end position="340"/>
    </location>
</feature>
<comment type="subcellular location">
    <subcellularLocation>
        <location evidence="1">Cell membrane</location>
        <topology evidence="1">Multi-pass membrane protein</topology>
    </subcellularLocation>
</comment>
<feature type="transmembrane region" description="Helical" evidence="9">
    <location>
        <begin position="23"/>
        <end position="48"/>
    </location>
</feature>
<evidence type="ECO:0000256" key="4">
    <source>
        <dbReference type="ARBA" id="ARBA00022475"/>
    </source>
</evidence>
<dbReference type="Proteomes" id="UP000027986">
    <property type="component" value="Chromosome"/>
</dbReference>
<dbReference type="SUPFAM" id="SSF103473">
    <property type="entry name" value="MFS general substrate transporter"/>
    <property type="match status" value="1"/>
</dbReference>
<dbReference type="InterPro" id="IPR004638">
    <property type="entry name" value="EmrB-like"/>
</dbReference>
<feature type="transmembrane region" description="Helical" evidence="9">
    <location>
        <begin position="91"/>
        <end position="114"/>
    </location>
</feature>
<feature type="transmembrane region" description="Helical" evidence="9">
    <location>
        <begin position="152"/>
        <end position="171"/>
    </location>
</feature>
<feature type="transmembrane region" description="Helical" evidence="9">
    <location>
        <begin position="352"/>
        <end position="370"/>
    </location>
</feature>
<dbReference type="Gene3D" id="1.20.1250.20">
    <property type="entry name" value="MFS general substrate transporter like domains"/>
    <property type="match status" value="1"/>
</dbReference>
<dbReference type="PANTHER" id="PTHR23501">
    <property type="entry name" value="MAJOR FACILITATOR SUPERFAMILY"/>
    <property type="match status" value="1"/>
</dbReference>
<keyword evidence="7 9" id="KW-0472">Membrane</keyword>
<dbReference type="Gene3D" id="1.20.1720.10">
    <property type="entry name" value="Multidrug resistance protein D"/>
    <property type="match status" value="1"/>
</dbReference>
<protein>
    <submittedName>
        <fullName evidence="11">Major facilitator transporter</fullName>
    </submittedName>
</protein>
<accession>A0A075JCI0</accession>
<evidence type="ECO:0000256" key="1">
    <source>
        <dbReference type="ARBA" id="ARBA00004651"/>
    </source>
</evidence>
<sequence length="631" mass="66642">MSAQTAAPPAQQSSSAELSHGQIMTILAGLMMGMFLAALDQTIVSTAIRTIGDDLHGLSAQAWVTTAYLITSTIATPLYGKLSDIFGRRGFYLFAIVIFVIGSLACSFANSMYMLAAFRAIQGIGAGGLMSLALAIIGDILPPRERAKYQGYFLAVFATSSVLGPVIGGFFAEQGHILGLTGWRWVFLINVPIGIVAFLVVARTLHLEHTRQDHRIDYWGAVALTVGLVPLLTVAEQGRTWGWGSGKSIACFAIGILGLIAFVLAEAKMKDEALIPLRIFRHRAVTVTVVASVIIGMAMFGAMMMLPLYMQIVHNASPMKSGLMMLPLVAGMMTASITAGQLTARTGRVREFPIIGTAIVTVGMFLLHTISADTPLWQVMVFMAIVGIGLGNCMQALTLIVQNAVSPREIGMATSSATFFRQIGGTVGVAIFLSMLFSTVGGNIKTNLTDEAKTPAFQQALKSGLADKELMKDEHAYGILQSLANPKSGGGALNNVSEDSSVIARLPKAVAHPFEAGFAQSMDHVFLLASGIALLGFITLLFLPKIELRKQSAMAAAAAQDKSNAELAADGGAARRADTVADGGVDAGSTPADETHDDVSDAVAAAIARVEARKHGEQVDHSVARHASHDE</sequence>
<dbReference type="CDD" id="cd17502">
    <property type="entry name" value="MFS_Azr1_MDR_like"/>
    <property type="match status" value="1"/>
</dbReference>
<dbReference type="Pfam" id="PF07690">
    <property type="entry name" value="MFS_1"/>
    <property type="match status" value="1"/>
</dbReference>
<dbReference type="InterPro" id="IPR020846">
    <property type="entry name" value="MFS_dom"/>
</dbReference>
<feature type="transmembrane region" description="Helical" evidence="9">
    <location>
        <begin position="285"/>
        <end position="310"/>
    </location>
</feature>
<feature type="transmembrane region" description="Helical" evidence="9">
    <location>
        <begin position="241"/>
        <end position="264"/>
    </location>
</feature>
<dbReference type="eggNOG" id="COG2814">
    <property type="taxonomic scope" value="Bacteria"/>
</dbReference>
<evidence type="ECO:0000256" key="7">
    <source>
        <dbReference type="ARBA" id="ARBA00023136"/>
    </source>
</evidence>
<dbReference type="InterPro" id="IPR011701">
    <property type="entry name" value="MFS"/>
</dbReference>
<dbReference type="PANTHER" id="PTHR23501:SF197">
    <property type="entry name" value="COMD"/>
    <property type="match status" value="1"/>
</dbReference>
<keyword evidence="12" id="KW-1185">Reference proteome</keyword>